<organism evidence="1 2">
    <name type="scientific">Candidatus Uhrbacteria bacterium GW2011_GWD2_52_7</name>
    <dbReference type="NCBI Taxonomy" id="1618989"/>
    <lineage>
        <taxon>Bacteria</taxon>
        <taxon>Candidatus Uhriibacteriota</taxon>
    </lineage>
</organism>
<comment type="caution">
    <text evidence="1">The sequence shown here is derived from an EMBL/GenBank/DDBJ whole genome shotgun (WGS) entry which is preliminary data.</text>
</comment>
<dbReference type="EMBL" id="LCRD01000032">
    <property type="protein sequence ID" value="KKW29828.1"/>
    <property type="molecule type" value="Genomic_DNA"/>
</dbReference>
<protein>
    <submittedName>
        <fullName evidence="1">Uncharacterized protein</fullName>
    </submittedName>
</protein>
<reference evidence="1 2" key="1">
    <citation type="journal article" date="2015" name="Nature">
        <title>rRNA introns, odd ribosomes, and small enigmatic genomes across a large radiation of phyla.</title>
        <authorList>
            <person name="Brown C.T."/>
            <person name="Hug L.A."/>
            <person name="Thomas B.C."/>
            <person name="Sharon I."/>
            <person name="Castelle C.J."/>
            <person name="Singh A."/>
            <person name="Wilkins M.J."/>
            <person name="Williams K.H."/>
            <person name="Banfield J.F."/>
        </authorList>
    </citation>
    <scope>NUCLEOTIDE SEQUENCE [LARGE SCALE GENOMIC DNA]</scope>
</reference>
<dbReference type="Proteomes" id="UP000034846">
    <property type="component" value="Unassembled WGS sequence"/>
</dbReference>
<name>A0A0G1XEY1_9BACT</name>
<sequence>MNRYHLILKQGGSRAADALVNAAANRGDATVLMRQAVRDDPKSALALISLPGEQSGLTNVGRGRVLDFVMAEFPDPEQAREMVEQAILHEDRVAILAAHGDLPHAAADVLSLDDVIAAMLHEVEDVKESRHLTEDDYYLSVMLRCGIVKAWAFKLKDREDYEELLNRPIDGDLTIRDMVLISIATENGVYGEEVMVMLDEDDPEPFGDELTNDMFENLGINPEEGRERLVTLFKERVLDEITEDMIHMAKATIAEAHRIVDETPSVTRDVAQEAAAIASASDL</sequence>
<gene>
    <name evidence="1" type="ORF">UY72_C0032G0004</name>
</gene>
<evidence type="ECO:0000313" key="1">
    <source>
        <dbReference type="EMBL" id="KKW29828.1"/>
    </source>
</evidence>
<accession>A0A0G1XEY1</accession>
<proteinExistence type="predicted"/>
<evidence type="ECO:0000313" key="2">
    <source>
        <dbReference type="Proteomes" id="UP000034846"/>
    </source>
</evidence>
<dbReference type="AlphaFoldDB" id="A0A0G1XEY1"/>